<proteinExistence type="predicted"/>
<reference evidence="4 5" key="1">
    <citation type="submission" date="2020-07" db="EMBL/GenBank/DDBJ databases">
        <title>Pusillimonas sp. nov., isolated from poultry manure in Taiwan.</title>
        <authorList>
            <person name="Lin S.-Y."/>
            <person name="Tang Y.-S."/>
            <person name="Young C.-C."/>
        </authorList>
    </citation>
    <scope>NUCLEOTIDE SEQUENCE [LARGE SCALE GENOMIC DNA]</scope>
    <source>
        <strain evidence="4 5">CC-YST705</strain>
    </source>
</reference>
<dbReference type="InterPro" id="IPR006121">
    <property type="entry name" value="HMA_dom"/>
</dbReference>
<keyword evidence="1" id="KW-0479">Metal-binding</keyword>
<protein>
    <submittedName>
        <fullName evidence="4">Heavy-metal-associated domain-containing protein</fullName>
    </submittedName>
</protein>
<dbReference type="Pfam" id="PF00403">
    <property type="entry name" value="HMA"/>
    <property type="match status" value="1"/>
</dbReference>
<dbReference type="Gene3D" id="3.30.70.100">
    <property type="match status" value="1"/>
</dbReference>
<keyword evidence="2" id="KW-0732">Signal</keyword>
<dbReference type="PANTHER" id="PTHR46594">
    <property type="entry name" value="P-TYPE CATION-TRANSPORTING ATPASE"/>
    <property type="match status" value="1"/>
</dbReference>
<name>A0ABS8C937_9BURK</name>
<feature type="domain" description="HMA" evidence="3">
    <location>
        <begin position="28"/>
        <end position="93"/>
    </location>
</feature>
<evidence type="ECO:0000313" key="4">
    <source>
        <dbReference type="EMBL" id="MCB5362357.1"/>
    </source>
</evidence>
<sequence>MKRTHRKLQSLALAALCCWPAIALSANQAVTIHVEGMTCSLCVTAINKALRSLPEVQRAKTSLTRNEAVVVVPEGYATAHLLSAIEETGYKGVIRSVQATDE</sequence>
<feature type="chain" id="PRO_5046938380" evidence="2">
    <location>
        <begin position="24"/>
        <end position="102"/>
    </location>
</feature>
<dbReference type="SUPFAM" id="SSF55008">
    <property type="entry name" value="HMA, heavy metal-associated domain"/>
    <property type="match status" value="1"/>
</dbReference>
<dbReference type="EMBL" id="JACDXW010000001">
    <property type="protein sequence ID" value="MCB5362357.1"/>
    <property type="molecule type" value="Genomic_DNA"/>
</dbReference>
<accession>A0ABS8C937</accession>
<keyword evidence="5" id="KW-1185">Reference proteome</keyword>
<dbReference type="RefSeq" id="WP_226952597.1">
    <property type="nucleotide sequence ID" value="NZ_JACDXW010000001.1"/>
</dbReference>
<dbReference type="CDD" id="cd00371">
    <property type="entry name" value="HMA"/>
    <property type="match status" value="1"/>
</dbReference>
<dbReference type="Proteomes" id="UP000776983">
    <property type="component" value="Unassembled WGS sequence"/>
</dbReference>
<dbReference type="InterPro" id="IPR036163">
    <property type="entry name" value="HMA_dom_sf"/>
</dbReference>
<evidence type="ECO:0000256" key="2">
    <source>
        <dbReference type="SAM" id="SignalP"/>
    </source>
</evidence>
<evidence type="ECO:0000256" key="1">
    <source>
        <dbReference type="ARBA" id="ARBA00022723"/>
    </source>
</evidence>
<dbReference type="PROSITE" id="PS50846">
    <property type="entry name" value="HMA_2"/>
    <property type="match status" value="1"/>
</dbReference>
<organism evidence="4 5">
    <name type="scientific">Mesopusillimonas faecipullorum</name>
    <dbReference type="NCBI Taxonomy" id="2755040"/>
    <lineage>
        <taxon>Bacteria</taxon>
        <taxon>Pseudomonadati</taxon>
        <taxon>Pseudomonadota</taxon>
        <taxon>Betaproteobacteria</taxon>
        <taxon>Burkholderiales</taxon>
        <taxon>Alcaligenaceae</taxon>
        <taxon>Mesopusillimonas</taxon>
    </lineage>
</organism>
<comment type="caution">
    <text evidence="4">The sequence shown here is derived from an EMBL/GenBank/DDBJ whole genome shotgun (WGS) entry which is preliminary data.</text>
</comment>
<evidence type="ECO:0000259" key="3">
    <source>
        <dbReference type="PROSITE" id="PS50846"/>
    </source>
</evidence>
<evidence type="ECO:0000313" key="5">
    <source>
        <dbReference type="Proteomes" id="UP000776983"/>
    </source>
</evidence>
<dbReference type="PANTHER" id="PTHR46594:SF4">
    <property type="entry name" value="P-TYPE CATION-TRANSPORTING ATPASE"/>
    <property type="match status" value="1"/>
</dbReference>
<gene>
    <name evidence="4" type="ORF">H0484_01100</name>
</gene>
<feature type="signal peptide" evidence="2">
    <location>
        <begin position="1"/>
        <end position="23"/>
    </location>
</feature>